<evidence type="ECO:0008006" key="5">
    <source>
        <dbReference type="Google" id="ProtNLM"/>
    </source>
</evidence>
<comment type="caution">
    <text evidence="3">The sequence shown here is derived from an EMBL/GenBank/DDBJ whole genome shotgun (WGS) entry which is preliminary data.</text>
</comment>
<dbReference type="OrthoDB" id="6194663at2"/>
<keyword evidence="4" id="KW-1185">Reference proteome</keyword>
<dbReference type="EMBL" id="SLZR01000006">
    <property type="protein sequence ID" value="TCS41433.1"/>
    <property type="molecule type" value="Genomic_DNA"/>
</dbReference>
<dbReference type="Proteomes" id="UP000295793">
    <property type="component" value="Unassembled WGS sequence"/>
</dbReference>
<organism evidence="3 4">
    <name type="scientific">Reinekea marinisedimentorum</name>
    <dbReference type="NCBI Taxonomy" id="230495"/>
    <lineage>
        <taxon>Bacteria</taxon>
        <taxon>Pseudomonadati</taxon>
        <taxon>Pseudomonadota</taxon>
        <taxon>Gammaproteobacteria</taxon>
        <taxon>Oceanospirillales</taxon>
        <taxon>Saccharospirillaceae</taxon>
        <taxon>Reinekea</taxon>
    </lineage>
</organism>
<evidence type="ECO:0000313" key="4">
    <source>
        <dbReference type="Proteomes" id="UP000295793"/>
    </source>
</evidence>
<dbReference type="RefSeq" id="WP_132701404.1">
    <property type="nucleotide sequence ID" value="NZ_SLZR01000006.1"/>
</dbReference>
<gene>
    <name evidence="3" type="ORF">BCF53_106164</name>
</gene>
<feature type="signal peptide" evidence="2">
    <location>
        <begin position="1"/>
        <end position="20"/>
    </location>
</feature>
<evidence type="ECO:0000313" key="3">
    <source>
        <dbReference type="EMBL" id="TCS41433.1"/>
    </source>
</evidence>
<feature type="compositionally biased region" description="Polar residues" evidence="1">
    <location>
        <begin position="52"/>
        <end position="72"/>
    </location>
</feature>
<reference evidence="3 4" key="1">
    <citation type="submission" date="2019-03" db="EMBL/GenBank/DDBJ databases">
        <title>Genomic Encyclopedia of Archaeal and Bacterial Type Strains, Phase II (KMG-II): from individual species to whole genera.</title>
        <authorList>
            <person name="Goeker M."/>
        </authorList>
    </citation>
    <scope>NUCLEOTIDE SEQUENCE [LARGE SCALE GENOMIC DNA]</scope>
    <source>
        <strain evidence="3 4">DSM 15388</strain>
    </source>
</reference>
<keyword evidence="2" id="KW-0732">Signal</keyword>
<evidence type="ECO:0000256" key="1">
    <source>
        <dbReference type="SAM" id="MobiDB-lite"/>
    </source>
</evidence>
<sequence length="232" mass="25271">MKAATKLAIPVLLTATISFAETNTAAPQVTETLQEAAVNETTTPASTTTSTENMGSVSAQPAETSNTASPTDPTADYLPSAEPEITPQAEPQTTPITGITQSAVKVNVVEVNETFYKLTFDPESNIYQRKQITEAKPGDLIELVISAENKSDSVLTDIELVNLVPEGPVQLLLDSIRTNEEDGQYRVSRDGKTYFPADADFDPEDINFIQWVIYSMQPGDTHELAYRISINR</sequence>
<protein>
    <recommendedName>
        <fullName evidence="5">Repeat protein (TIGR01451 family)</fullName>
    </recommendedName>
</protein>
<feature type="region of interest" description="Disordered" evidence="1">
    <location>
        <begin position="37"/>
        <end position="97"/>
    </location>
</feature>
<feature type="compositionally biased region" description="Low complexity" evidence="1">
    <location>
        <begin position="41"/>
        <end position="51"/>
    </location>
</feature>
<dbReference type="AlphaFoldDB" id="A0A4R3I6W5"/>
<name>A0A4R3I6W5_9GAMM</name>
<evidence type="ECO:0000256" key="2">
    <source>
        <dbReference type="SAM" id="SignalP"/>
    </source>
</evidence>
<proteinExistence type="predicted"/>
<feature type="chain" id="PRO_5020299576" description="Repeat protein (TIGR01451 family)" evidence="2">
    <location>
        <begin position="21"/>
        <end position="232"/>
    </location>
</feature>
<accession>A0A4R3I6W5</accession>